<dbReference type="GO" id="GO:0003746">
    <property type="term" value="F:translation elongation factor activity"/>
    <property type="evidence" value="ECO:0007669"/>
    <property type="project" value="UniProtKB-KW"/>
</dbReference>
<dbReference type="GeneID" id="1477451"/>
<proteinExistence type="predicted"/>
<dbReference type="NCBIfam" id="TIGR00231">
    <property type="entry name" value="small_GTP"/>
    <property type="match status" value="1"/>
</dbReference>
<sequence length="459" mass="50006">MPVVHVGLFGHIDHGKTALAAQLTEKPSTAALDKHPEEKERGITIDLGFSSFELGDYTVTLVDAPGHADLIRTVVAGAEIIDAAILVVAADEGPQVQTGEHLVVLNHLGIDRGVIALNKVDLVDEKTVERRIEEIKRVLQGTTLEDAPIIPVSAKIGEGIEDLKDALLEVLEPPNRDLDSPFRMPIDHAFHVKGAGTVVTGTVLTGRVEVGDELTLYPIGKTVEVKSIQSFGKDKQEACAGDRVGIALRGIREEEIERGFQLAEEGSLRVTRYLDLKVEIDPLFPQSIGQKTMLHIHVGMRSVPARIVPHDDGFLLDSLRPGESSYLYAKLNEPVAVREGDRTILVKLDLPPTTLRIAGSGLVEDTSKRETFKRVSRRRGRVTRADHMGKGLAVVDGLALNKEHAERLVGEKVRTEGGVEGKIVDTHGTRGAVLVDFEGEVKTGERVVLERVRDVKIDL</sequence>
<dbReference type="InterPro" id="IPR009001">
    <property type="entry name" value="Transl_elong_EF1A/Init_IF2_C"/>
</dbReference>
<dbReference type="Gene3D" id="2.40.30.10">
    <property type="entry name" value="Translation factors"/>
    <property type="match status" value="2"/>
</dbReference>
<dbReference type="PANTHER" id="PTHR43721">
    <property type="entry name" value="ELONGATION FACTOR TU-RELATED"/>
    <property type="match status" value="1"/>
</dbReference>
<keyword evidence="6" id="KW-0342">GTP-binding</keyword>
<dbReference type="Proteomes" id="UP000619545">
    <property type="component" value="Unassembled WGS sequence"/>
</dbReference>
<evidence type="ECO:0000259" key="9">
    <source>
        <dbReference type="PROSITE" id="PS51722"/>
    </source>
</evidence>
<dbReference type="PANTHER" id="PTHR43721:SF11">
    <property type="entry name" value="SELENOCYSTEINE-SPECIFIC ELONGATION FACTOR"/>
    <property type="match status" value="1"/>
</dbReference>
<keyword evidence="5" id="KW-0648">Protein biosynthesis</keyword>
<comment type="caution">
    <text evidence="10">The sequence shown here is derived from an EMBL/GenBank/DDBJ whole genome shotgun (WGS) entry which is preliminary data.</text>
</comment>
<dbReference type="PROSITE" id="PS51722">
    <property type="entry name" value="G_TR_2"/>
    <property type="match status" value="1"/>
</dbReference>
<dbReference type="GO" id="GO:0005737">
    <property type="term" value="C:cytoplasm"/>
    <property type="evidence" value="ECO:0007669"/>
    <property type="project" value="UniProtKB-SubCell"/>
</dbReference>
<gene>
    <name evidence="10" type="primary">selB</name>
    <name evidence="10" type="ORF">HA336_05710</name>
</gene>
<dbReference type="Pfam" id="PF03144">
    <property type="entry name" value="GTP_EFTU_D2"/>
    <property type="match status" value="1"/>
</dbReference>
<dbReference type="SUPFAM" id="SSF50465">
    <property type="entry name" value="EF-Tu/eEF-1alpha/eIF2-gamma C-terminal domain"/>
    <property type="match status" value="1"/>
</dbReference>
<dbReference type="NCBIfam" id="TIGR00475">
    <property type="entry name" value="selB"/>
    <property type="match status" value="1"/>
</dbReference>
<keyword evidence="3" id="KW-0963">Cytoplasm</keyword>
<dbReference type="InterPro" id="IPR048956">
    <property type="entry name" value="SelB_III_arc"/>
</dbReference>
<evidence type="ECO:0000256" key="6">
    <source>
        <dbReference type="ARBA" id="ARBA00023134"/>
    </source>
</evidence>
<comment type="function">
    <text evidence="7">Translation factor necessary for the incorporation of selenocysteine into proteins. It probably replaces EF-Tu for the insertion of selenocysteine directed by the UGA codon. SelB binds GTP and GDP.</text>
</comment>
<dbReference type="InterPro" id="IPR004161">
    <property type="entry name" value="EFTu-like_2"/>
</dbReference>
<dbReference type="Pfam" id="PF21440">
    <property type="entry name" value="aSelB_III"/>
    <property type="match status" value="1"/>
</dbReference>
<dbReference type="InterPro" id="IPR031157">
    <property type="entry name" value="G_TR_CS"/>
</dbReference>
<dbReference type="InterPro" id="IPR005225">
    <property type="entry name" value="Small_GTP-bd"/>
</dbReference>
<keyword evidence="4" id="KW-0547">Nucleotide-binding</keyword>
<dbReference type="GO" id="GO:0001514">
    <property type="term" value="P:selenocysteine incorporation"/>
    <property type="evidence" value="ECO:0007669"/>
    <property type="project" value="InterPro"/>
</dbReference>
<evidence type="ECO:0000256" key="1">
    <source>
        <dbReference type="ARBA" id="ARBA00004496"/>
    </source>
</evidence>
<accession>A0A832TBT3</accession>
<dbReference type="EMBL" id="DUJS01000004">
    <property type="protein sequence ID" value="HII70711.1"/>
    <property type="molecule type" value="Genomic_DNA"/>
</dbReference>
<evidence type="ECO:0000256" key="5">
    <source>
        <dbReference type="ARBA" id="ARBA00022917"/>
    </source>
</evidence>
<protein>
    <recommendedName>
        <fullName evidence="2">Selenocysteine-specific elongation factor</fullName>
    </recommendedName>
    <alternativeName>
        <fullName evidence="8">SelB translation factor</fullName>
    </alternativeName>
</protein>
<keyword evidence="10" id="KW-0251">Elongation factor</keyword>
<dbReference type="PRINTS" id="PR00315">
    <property type="entry name" value="ELONGATNFCT"/>
</dbReference>
<dbReference type="InterPro" id="IPR009000">
    <property type="entry name" value="Transl_B-barrel_sf"/>
</dbReference>
<evidence type="ECO:0000313" key="10">
    <source>
        <dbReference type="EMBL" id="HII70711.1"/>
    </source>
</evidence>
<evidence type="ECO:0000256" key="7">
    <source>
        <dbReference type="ARBA" id="ARBA00025526"/>
    </source>
</evidence>
<dbReference type="InterPro" id="IPR038661">
    <property type="entry name" value="Ribosomal_eL33_sf"/>
</dbReference>
<dbReference type="SUPFAM" id="SSF50447">
    <property type="entry name" value="Translation proteins"/>
    <property type="match status" value="2"/>
</dbReference>
<dbReference type="InterPro" id="IPR000795">
    <property type="entry name" value="T_Tr_GTP-bd_dom"/>
</dbReference>
<dbReference type="Gene3D" id="2.40.10.190">
    <property type="entry name" value="translation elongation factor selb, chain A, domain 4"/>
    <property type="match status" value="1"/>
</dbReference>
<dbReference type="PROSITE" id="PS00301">
    <property type="entry name" value="G_TR_1"/>
    <property type="match status" value="1"/>
</dbReference>
<evidence type="ECO:0000256" key="2">
    <source>
        <dbReference type="ARBA" id="ARBA00015953"/>
    </source>
</evidence>
<evidence type="ECO:0000256" key="3">
    <source>
        <dbReference type="ARBA" id="ARBA00022490"/>
    </source>
</evidence>
<dbReference type="InterPro" id="IPR004535">
    <property type="entry name" value="Transl_elong_SelB"/>
</dbReference>
<reference evidence="10" key="1">
    <citation type="journal article" date="2020" name="bioRxiv">
        <title>A rank-normalized archaeal taxonomy based on genome phylogeny resolves widespread incomplete and uneven classifications.</title>
        <authorList>
            <person name="Rinke C."/>
            <person name="Chuvochina M."/>
            <person name="Mussig A.J."/>
            <person name="Chaumeil P.-A."/>
            <person name="Waite D.W."/>
            <person name="Whitman W.B."/>
            <person name="Parks D.H."/>
            <person name="Hugenholtz P."/>
        </authorList>
    </citation>
    <scope>NUCLEOTIDE SEQUENCE</scope>
    <source>
        <strain evidence="10">UBA8853</strain>
    </source>
</reference>
<comment type="subcellular location">
    <subcellularLocation>
        <location evidence="1">Cytoplasm</location>
    </subcellularLocation>
</comment>
<dbReference type="AlphaFoldDB" id="A0A832TBT3"/>
<dbReference type="OMA" id="FGHIDHG"/>
<dbReference type="SUPFAM" id="SSF52540">
    <property type="entry name" value="P-loop containing nucleoside triphosphate hydrolases"/>
    <property type="match status" value="1"/>
</dbReference>
<dbReference type="GO" id="GO:0003723">
    <property type="term" value="F:RNA binding"/>
    <property type="evidence" value="ECO:0007669"/>
    <property type="project" value="InterPro"/>
</dbReference>
<dbReference type="CDD" id="cd01889">
    <property type="entry name" value="SelB_euk"/>
    <property type="match status" value="1"/>
</dbReference>
<evidence type="ECO:0000256" key="8">
    <source>
        <dbReference type="ARBA" id="ARBA00031615"/>
    </source>
</evidence>
<evidence type="ECO:0000313" key="11">
    <source>
        <dbReference type="Proteomes" id="UP000619545"/>
    </source>
</evidence>
<dbReference type="RefSeq" id="WP_011018520.1">
    <property type="nucleotide sequence ID" value="NZ_DUJS01000004.1"/>
</dbReference>
<name>A0A832TBT3_9EURY</name>
<evidence type="ECO:0000256" key="4">
    <source>
        <dbReference type="ARBA" id="ARBA00022741"/>
    </source>
</evidence>
<dbReference type="GO" id="GO:0005525">
    <property type="term" value="F:GTP binding"/>
    <property type="evidence" value="ECO:0007669"/>
    <property type="project" value="UniProtKB-KW"/>
</dbReference>
<dbReference type="Gene3D" id="3.40.50.300">
    <property type="entry name" value="P-loop containing nucleotide triphosphate hydrolases"/>
    <property type="match status" value="1"/>
</dbReference>
<dbReference type="CDD" id="cd04094">
    <property type="entry name" value="eSelB_III"/>
    <property type="match status" value="1"/>
</dbReference>
<dbReference type="Pfam" id="PF00009">
    <property type="entry name" value="GTP_EFTU"/>
    <property type="match status" value="1"/>
</dbReference>
<feature type="domain" description="Tr-type G" evidence="9">
    <location>
        <begin position="1"/>
        <end position="175"/>
    </location>
</feature>
<dbReference type="CDD" id="cd03696">
    <property type="entry name" value="SelB_II"/>
    <property type="match status" value="1"/>
</dbReference>
<organism evidence="10 11">
    <name type="scientific">Methanopyrus kandleri</name>
    <dbReference type="NCBI Taxonomy" id="2320"/>
    <lineage>
        <taxon>Archaea</taxon>
        <taxon>Methanobacteriati</taxon>
        <taxon>Methanobacteriota</taxon>
        <taxon>Methanomada group</taxon>
        <taxon>Methanopyri</taxon>
        <taxon>Methanopyrales</taxon>
        <taxon>Methanopyraceae</taxon>
        <taxon>Methanopyrus</taxon>
    </lineage>
</organism>
<dbReference type="InterPro" id="IPR027417">
    <property type="entry name" value="P-loop_NTPase"/>
</dbReference>
<dbReference type="InterPro" id="IPR050055">
    <property type="entry name" value="EF-Tu_GTPase"/>
</dbReference>
<dbReference type="GO" id="GO:0003924">
    <property type="term" value="F:GTPase activity"/>
    <property type="evidence" value="ECO:0007669"/>
    <property type="project" value="InterPro"/>
</dbReference>